<dbReference type="Proteomes" id="UP000440498">
    <property type="component" value="Unassembled WGS sequence"/>
</dbReference>
<evidence type="ECO:0000313" key="2">
    <source>
        <dbReference type="EMBL" id="MQA39645.1"/>
    </source>
</evidence>
<reference evidence="2 3" key="1">
    <citation type="submission" date="2019-10" db="EMBL/GenBank/DDBJ databases">
        <title>Two novel species isolated from a subtropical stream in China.</title>
        <authorList>
            <person name="Lu H."/>
        </authorList>
    </citation>
    <scope>NUCLEOTIDE SEQUENCE [LARGE SCALE GENOMIC DNA]</scope>
    <source>
        <strain evidence="2 3">FT29W</strain>
    </source>
</reference>
<keyword evidence="1" id="KW-1133">Transmembrane helix</keyword>
<gene>
    <name evidence="2" type="ORF">GEV02_15950</name>
</gene>
<protein>
    <submittedName>
        <fullName evidence="2">Uncharacterized protein</fullName>
    </submittedName>
</protein>
<feature type="transmembrane region" description="Helical" evidence="1">
    <location>
        <begin position="37"/>
        <end position="55"/>
    </location>
</feature>
<accession>A0A6A7N3T6</accession>
<keyword evidence="1" id="KW-0472">Membrane</keyword>
<keyword evidence="3" id="KW-1185">Reference proteome</keyword>
<dbReference type="AlphaFoldDB" id="A0A6A7N3T6"/>
<comment type="caution">
    <text evidence="2">The sequence shown here is derived from an EMBL/GenBank/DDBJ whole genome shotgun (WGS) entry which is preliminary data.</text>
</comment>
<organism evidence="2 3">
    <name type="scientific">Rugamonas aquatica</name>
    <dbReference type="NCBI Taxonomy" id="2743357"/>
    <lineage>
        <taxon>Bacteria</taxon>
        <taxon>Pseudomonadati</taxon>
        <taxon>Pseudomonadota</taxon>
        <taxon>Betaproteobacteria</taxon>
        <taxon>Burkholderiales</taxon>
        <taxon>Oxalobacteraceae</taxon>
        <taxon>Telluria group</taxon>
        <taxon>Rugamonas</taxon>
    </lineage>
</organism>
<feature type="transmembrane region" description="Helical" evidence="1">
    <location>
        <begin position="61"/>
        <end position="79"/>
    </location>
</feature>
<keyword evidence="1" id="KW-0812">Transmembrane</keyword>
<proteinExistence type="predicted"/>
<evidence type="ECO:0000256" key="1">
    <source>
        <dbReference type="SAM" id="Phobius"/>
    </source>
</evidence>
<dbReference type="RefSeq" id="WP_152838915.1">
    <property type="nucleotide sequence ID" value="NZ_WHUG01000005.1"/>
</dbReference>
<sequence>MLGKSTAAAFLGLPLAALMVGFVALLSGDQARTTLPLLLLFFLVWVGVMTGAFMFRTGLRAWLWMGGVTVAGYALLYFLKAGGLVGVAA</sequence>
<name>A0A6A7N3T6_9BURK</name>
<dbReference type="EMBL" id="WHUG01000005">
    <property type="protein sequence ID" value="MQA39645.1"/>
    <property type="molecule type" value="Genomic_DNA"/>
</dbReference>
<evidence type="ECO:0000313" key="3">
    <source>
        <dbReference type="Proteomes" id="UP000440498"/>
    </source>
</evidence>
<feature type="transmembrane region" description="Helical" evidence="1">
    <location>
        <begin position="6"/>
        <end position="25"/>
    </location>
</feature>